<evidence type="ECO:0000313" key="4">
    <source>
        <dbReference type="Proteomes" id="UP000385544"/>
    </source>
</evidence>
<feature type="region of interest" description="Disordered" evidence="1">
    <location>
        <begin position="64"/>
        <end position="98"/>
    </location>
</feature>
<keyword evidence="2" id="KW-0472">Membrane</keyword>
<reference evidence="3 4" key="1">
    <citation type="submission" date="2019-07" db="EMBL/GenBank/DDBJ databases">
        <authorList>
            <person name="Hibberd C M."/>
            <person name="Gehrig L. J."/>
            <person name="Chang H.-W."/>
            <person name="Venkatesh S."/>
        </authorList>
    </citation>
    <scope>NUCLEOTIDE SEQUENCE [LARGE SCALE GENOMIC DNA]</scope>
    <source>
        <strain evidence="3">Streptococcus_constellatus_SS_Bg39</strain>
    </source>
</reference>
<evidence type="ECO:0008006" key="5">
    <source>
        <dbReference type="Google" id="ProtNLM"/>
    </source>
</evidence>
<keyword evidence="2" id="KW-0812">Transmembrane</keyword>
<protein>
    <recommendedName>
        <fullName evidence="5">TcdA-E operon negative regulator</fullName>
    </recommendedName>
</protein>
<feature type="compositionally biased region" description="Low complexity" evidence="1">
    <location>
        <begin position="77"/>
        <end position="95"/>
    </location>
</feature>
<dbReference type="RefSeq" id="WP_144211194.1">
    <property type="nucleotide sequence ID" value="NZ_CABHMZ010000037.1"/>
</dbReference>
<proteinExistence type="predicted"/>
<keyword evidence="2" id="KW-1133">Transmembrane helix</keyword>
<feature type="transmembrane region" description="Helical" evidence="2">
    <location>
        <begin position="37"/>
        <end position="55"/>
    </location>
</feature>
<sequence length="208" mass="23728">MQDFIISLTLLLFGVSLVFFILSFFKKFNSFKWPSILSMFITSILFFVLIANYTYEARTSDSSLQTSENSSAEESDISSSEESSTSETSYSSSSEQAFNPNDYEVPDFGAWNHDQLEQSKKVQITGKVLQNMKRDSSYYLRVAIDDDYDKVVMIEISSYMYKDVIAENDNVTFYGLAKGLTSYESTLGKEITLPLMYAHRYTVNSYGK</sequence>
<evidence type="ECO:0000313" key="3">
    <source>
        <dbReference type="EMBL" id="VUX13427.1"/>
    </source>
</evidence>
<dbReference type="AlphaFoldDB" id="A0A564U1Q3"/>
<dbReference type="OrthoDB" id="2225884at2"/>
<name>A0A564U1Q3_STRCV</name>
<gene>
    <name evidence="3" type="ORF">SCSS39_00175</name>
</gene>
<evidence type="ECO:0000256" key="2">
    <source>
        <dbReference type="SAM" id="Phobius"/>
    </source>
</evidence>
<dbReference type="Proteomes" id="UP000385544">
    <property type="component" value="Unassembled WGS sequence"/>
</dbReference>
<evidence type="ECO:0000256" key="1">
    <source>
        <dbReference type="SAM" id="MobiDB-lite"/>
    </source>
</evidence>
<feature type="transmembrane region" description="Helical" evidence="2">
    <location>
        <begin position="6"/>
        <end position="25"/>
    </location>
</feature>
<dbReference type="EMBL" id="CABHMZ010000037">
    <property type="protein sequence ID" value="VUX13427.1"/>
    <property type="molecule type" value="Genomic_DNA"/>
</dbReference>
<organism evidence="3 4">
    <name type="scientific">Streptococcus constellatus</name>
    <dbReference type="NCBI Taxonomy" id="76860"/>
    <lineage>
        <taxon>Bacteria</taxon>
        <taxon>Bacillati</taxon>
        <taxon>Bacillota</taxon>
        <taxon>Bacilli</taxon>
        <taxon>Lactobacillales</taxon>
        <taxon>Streptococcaceae</taxon>
        <taxon>Streptococcus</taxon>
        <taxon>Streptococcus anginosus group</taxon>
    </lineage>
</organism>
<accession>A0A564U1Q3</accession>